<evidence type="ECO:0000256" key="1">
    <source>
        <dbReference type="SAM" id="SignalP"/>
    </source>
</evidence>
<dbReference type="EMBL" id="CP092418">
    <property type="protein sequence ID" value="USD22954.1"/>
    <property type="molecule type" value="Genomic_DNA"/>
</dbReference>
<dbReference type="RefSeq" id="WP_252085307.1">
    <property type="nucleotide sequence ID" value="NZ_CP092418.1"/>
</dbReference>
<dbReference type="Proteomes" id="UP001055658">
    <property type="component" value="Chromosome"/>
</dbReference>
<dbReference type="PROSITE" id="PS51257">
    <property type="entry name" value="PROKAR_LIPOPROTEIN"/>
    <property type="match status" value="1"/>
</dbReference>
<evidence type="ECO:0008006" key="4">
    <source>
        <dbReference type="Google" id="ProtNLM"/>
    </source>
</evidence>
<reference evidence="2" key="1">
    <citation type="submission" date="2022-02" db="EMBL/GenBank/DDBJ databases">
        <title>Coral-associated bacteria.</title>
        <authorList>
            <person name="Tang K."/>
            <person name="Wang X."/>
        </authorList>
    </citation>
    <scope>NUCLEOTIDE SEQUENCE</scope>
    <source>
        <strain evidence="2">SCSIO 43006</strain>
    </source>
</reference>
<feature type="chain" id="PRO_5046525527" description="Serine protease" evidence="1">
    <location>
        <begin position="25"/>
        <end position="79"/>
    </location>
</feature>
<protein>
    <recommendedName>
        <fullName evidence="4">Serine protease</fullName>
    </recommendedName>
</protein>
<proteinExistence type="predicted"/>
<gene>
    <name evidence="2" type="ORF">MJO52_07405</name>
</gene>
<accession>A0ABY4VF73</accession>
<feature type="signal peptide" evidence="1">
    <location>
        <begin position="1"/>
        <end position="24"/>
    </location>
</feature>
<evidence type="ECO:0000313" key="2">
    <source>
        <dbReference type="EMBL" id="USD22954.1"/>
    </source>
</evidence>
<sequence length="79" mass="8648">MKYLQLTSFTLMLLLMGCSSDNSGDPSPGVGSDKDKHGCIASAGYLWCAKTNACERPWELAEKADFPNTSDDFEEYCGK</sequence>
<evidence type="ECO:0000313" key="3">
    <source>
        <dbReference type="Proteomes" id="UP001055658"/>
    </source>
</evidence>
<keyword evidence="3" id="KW-1185">Reference proteome</keyword>
<keyword evidence="1" id="KW-0732">Signal</keyword>
<name>A0ABY4VF73_9GAMM</name>
<organism evidence="2 3">
    <name type="scientific">Microbulbifer variabilis</name>
    <dbReference type="NCBI Taxonomy" id="266805"/>
    <lineage>
        <taxon>Bacteria</taxon>
        <taxon>Pseudomonadati</taxon>
        <taxon>Pseudomonadota</taxon>
        <taxon>Gammaproteobacteria</taxon>
        <taxon>Cellvibrionales</taxon>
        <taxon>Microbulbiferaceae</taxon>
        <taxon>Microbulbifer</taxon>
    </lineage>
</organism>